<protein>
    <submittedName>
        <fullName evidence="2">Coat protein</fullName>
    </submittedName>
</protein>
<keyword evidence="2" id="KW-0946">Virion</keyword>
<gene>
    <name evidence="2" type="primary">putative coat protein</name>
</gene>
<evidence type="ECO:0000256" key="1">
    <source>
        <dbReference type="SAM" id="MobiDB-lite"/>
    </source>
</evidence>
<feature type="region of interest" description="Disordered" evidence="1">
    <location>
        <begin position="1"/>
        <end position="63"/>
    </location>
</feature>
<keyword evidence="2" id="KW-0167">Capsid protein</keyword>
<dbReference type="GO" id="GO:0019028">
    <property type="term" value="C:viral capsid"/>
    <property type="evidence" value="ECO:0007669"/>
    <property type="project" value="UniProtKB-KW"/>
</dbReference>
<evidence type="ECO:0000313" key="2">
    <source>
        <dbReference type="EMBL" id="CAI5383870.1"/>
    </source>
</evidence>
<accession>A0A9C7GWI4</accession>
<name>A0A9C7GWI4_9VIRU</name>
<sequence>MTSNPTGSEVSGPGASSAASIQRPPSPPSAPMTGRNPPFRTEIPRLPRAEPSAFEQAETDEVETGNRQFEMMQYIGGTIGHRFSRLQISTRPQYVELSCHRMRNAIVHTLSMVMLRILYTKGVLESQEVIQRSQSMATILSNGTMMLLYKKLRNIHLTEFDHFDRFARKPKVPDTLEVPVPYAYALQSLGKVKVNSLTTDLEVAPLFPRNETNFGMDTVNSWSLDEHTQCVEYVKSLGIPCCTVNLGVKVGSAWWLMRQEAVDSTIRITCPLPESNFTERAAVLSTLFTLGTNYPVANNVADLSSFGNDNYGTMLQNPPSGVNVSTFHAIADILPSGWQI</sequence>
<proteinExistence type="predicted"/>
<reference evidence="2" key="1">
    <citation type="submission" date="2022-11" db="EMBL/GenBank/DDBJ databases">
        <authorList>
            <person name="Mifsud CO J."/>
            <person name="Holmes C E."/>
            <person name="Gallagher V R."/>
            <person name="Geoghegan L J."/>
        </authorList>
    </citation>
    <scope>NUCLEOTIDE SEQUENCE</scope>
</reference>
<dbReference type="EMBL" id="OX380384">
    <property type="protein sequence ID" value="CAI5383870.1"/>
    <property type="molecule type" value="Genomic_RNA"/>
</dbReference>
<organism evidence="2">
    <name type="scientific">Conifer deltapartitivirus</name>
    <dbReference type="NCBI Taxonomy" id="2933097"/>
    <lineage>
        <taxon>Viruses</taxon>
        <taxon>Riboviria</taxon>
        <taxon>Orthornavirae</taxon>
        <taxon>Pisuviricota</taxon>
        <taxon>Duplopiviricetes</taxon>
        <taxon>Durnavirales</taxon>
        <taxon>Partitiviridae</taxon>
        <taxon>Deltapartitivirus</taxon>
    </lineage>
</organism>